<dbReference type="InterPro" id="IPR036390">
    <property type="entry name" value="WH_DNA-bd_sf"/>
</dbReference>
<dbReference type="GO" id="GO:1900376">
    <property type="term" value="P:regulation of secondary metabolite biosynthetic process"/>
    <property type="evidence" value="ECO:0007669"/>
    <property type="project" value="TreeGrafter"/>
</dbReference>
<keyword evidence="10" id="KW-1185">Reference proteome</keyword>
<dbReference type="RefSeq" id="WP_096527410.1">
    <property type="nucleotide sequence ID" value="NZ_AP014836.1"/>
</dbReference>
<keyword evidence="3 7" id="KW-0862">Zinc</keyword>
<dbReference type="Gene3D" id="1.10.10.10">
    <property type="entry name" value="Winged helix-like DNA-binding domain superfamily/Winged helix DNA-binding domain"/>
    <property type="match status" value="1"/>
</dbReference>
<feature type="binding site" evidence="7">
    <location>
        <position position="160"/>
    </location>
    <ligand>
        <name>Zn(2+)</name>
        <dbReference type="ChEBI" id="CHEBI:29105"/>
    </ligand>
</feature>
<evidence type="ECO:0000256" key="6">
    <source>
        <dbReference type="ARBA" id="ARBA00023163"/>
    </source>
</evidence>
<feature type="binding site" evidence="7">
    <location>
        <position position="157"/>
    </location>
    <ligand>
        <name>Zn(2+)</name>
        <dbReference type="ChEBI" id="CHEBI:29105"/>
    </ligand>
</feature>
<comment type="cofactor">
    <cofactor evidence="7">
        <name>Zn(2+)</name>
        <dbReference type="ChEBI" id="CHEBI:29105"/>
    </cofactor>
    <text evidence="7">Binds 1 zinc ion per subunit.</text>
</comment>
<keyword evidence="8" id="KW-0963">Cytoplasm</keyword>
<dbReference type="GO" id="GO:0000976">
    <property type="term" value="F:transcription cis-regulatory region binding"/>
    <property type="evidence" value="ECO:0007669"/>
    <property type="project" value="TreeGrafter"/>
</dbReference>
<evidence type="ECO:0000256" key="4">
    <source>
        <dbReference type="ARBA" id="ARBA00023015"/>
    </source>
</evidence>
<reference evidence="9 10" key="1">
    <citation type="journal article" date="2017" name="ISME J.">
        <title>An acid-tolerant ammonia-oxidizing ?-proteobacterium from soil.</title>
        <authorList>
            <person name="Hayatsu M."/>
            <person name="Tago K."/>
            <person name="Uchiyama I."/>
            <person name="Toyoda A."/>
            <person name="Wang Y."/>
            <person name="Shimomura Y."/>
            <person name="Okubo T."/>
            <person name="Kurisu F."/>
            <person name="Hirono Y."/>
            <person name="Nonaka K."/>
            <person name="Akiyama H."/>
            <person name="Itoh T."/>
            <person name="Takami H."/>
        </authorList>
    </citation>
    <scope>NUCLEOTIDE SEQUENCE [LARGE SCALE GENOMIC DNA]</scope>
    <source>
        <strain evidence="9 10">TAO100</strain>
    </source>
</reference>
<dbReference type="CDD" id="cd07153">
    <property type="entry name" value="Fur_like"/>
    <property type="match status" value="1"/>
</dbReference>
<keyword evidence="4 8" id="KW-0805">Transcription regulation</keyword>
<keyword evidence="7 8" id="KW-0479">Metal-binding</keyword>
<dbReference type="Proteomes" id="UP000243679">
    <property type="component" value="Chromosome"/>
</dbReference>
<feature type="binding site" evidence="7">
    <location>
        <position position="120"/>
    </location>
    <ligand>
        <name>Zn(2+)</name>
        <dbReference type="ChEBI" id="CHEBI:29105"/>
    </ligand>
</feature>
<comment type="subunit">
    <text evidence="8">Homodimer.</text>
</comment>
<dbReference type="EMBL" id="AP014836">
    <property type="protein sequence ID" value="BAW80913.1"/>
    <property type="molecule type" value="Genomic_DNA"/>
</dbReference>
<dbReference type="InterPro" id="IPR036388">
    <property type="entry name" value="WH-like_DNA-bd_sf"/>
</dbReference>
<evidence type="ECO:0000256" key="3">
    <source>
        <dbReference type="ARBA" id="ARBA00022833"/>
    </source>
</evidence>
<organism evidence="9 10">
    <name type="scientific">Candidatus Nitrosoglobus terrae</name>
    <dbReference type="NCBI Taxonomy" id="1630141"/>
    <lineage>
        <taxon>Bacteria</taxon>
        <taxon>Pseudomonadati</taxon>
        <taxon>Pseudomonadota</taxon>
        <taxon>Gammaproteobacteria</taxon>
        <taxon>Chromatiales</taxon>
        <taxon>Chromatiaceae</taxon>
        <taxon>Candidatus Nitrosoglobus</taxon>
    </lineage>
</organism>
<evidence type="ECO:0000313" key="10">
    <source>
        <dbReference type="Proteomes" id="UP000243679"/>
    </source>
</evidence>
<feature type="binding site" evidence="7">
    <location>
        <position position="117"/>
    </location>
    <ligand>
        <name>Zn(2+)</name>
        <dbReference type="ChEBI" id="CHEBI:29105"/>
    </ligand>
</feature>
<dbReference type="KEGG" id="ntt:TAO_1543"/>
<dbReference type="GO" id="GO:0045892">
    <property type="term" value="P:negative regulation of DNA-templated transcription"/>
    <property type="evidence" value="ECO:0007669"/>
    <property type="project" value="TreeGrafter"/>
</dbReference>
<protein>
    <recommendedName>
        <fullName evidence="8">Ferric uptake regulation protein</fullName>
    </recommendedName>
</protein>
<dbReference type="GO" id="GO:0005829">
    <property type="term" value="C:cytosol"/>
    <property type="evidence" value="ECO:0007669"/>
    <property type="project" value="TreeGrafter"/>
</dbReference>
<dbReference type="InterPro" id="IPR002481">
    <property type="entry name" value="FUR"/>
</dbReference>
<name>A0A1Q2SP84_9GAMM</name>
<evidence type="ECO:0000256" key="7">
    <source>
        <dbReference type="PIRSR" id="PIRSR602481-1"/>
    </source>
</evidence>
<dbReference type="SUPFAM" id="SSF46785">
    <property type="entry name" value="Winged helix' DNA-binding domain"/>
    <property type="match status" value="1"/>
</dbReference>
<comment type="similarity">
    <text evidence="1 8">Belongs to the Fur family.</text>
</comment>
<gene>
    <name evidence="8" type="primary">fur</name>
    <name evidence="9" type="ORF">TAO_1543</name>
</gene>
<comment type="subcellular location">
    <subcellularLocation>
        <location evidence="8">Cytoplasm</location>
    </subcellularLocation>
</comment>
<sequence>MSQSDILAPFKEPKHDHLRCIHNALAVAEKTCASRGLRLTKLRRRVLELVWNRHRSIKAYDILEHLHQEYQRAAPPTVYRALDFLLQAGLIHRVETLNAYIGCGNPERPHIGQFLLCRHCGTVAELDAPEITDILVREANNLSFQTDCQTVEIRGLCPQCSGV</sequence>
<proteinExistence type="inferred from homology"/>
<accession>A0A1Q2SP84</accession>
<evidence type="ECO:0000256" key="5">
    <source>
        <dbReference type="ARBA" id="ARBA00023125"/>
    </source>
</evidence>
<dbReference type="GO" id="GO:0003700">
    <property type="term" value="F:DNA-binding transcription factor activity"/>
    <property type="evidence" value="ECO:0007669"/>
    <property type="project" value="UniProtKB-UniRule"/>
</dbReference>
<dbReference type="GO" id="GO:0008270">
    <property type="term" value="F:zinc ion binding"/>
    <property type="evidence" value="ECO:0007669"/>
    <property type="project" value="TreeGrafter"/>
</dbReference>
<evidence type="ECO:0000313" key="9">
    <source>
        <dbReference type="EMBL" id="BAW80913.1"/>
    </source>
</evidence>
<keyword evidence="5 8" id="KW-0238">DNA-binding</keyword>
<dbReference type="PANTHER" id="PTHR33202:SF6">
    <property type="entry name" value="ZINC UPTAKE REGULATION PROTEIN"/>
    <property type="match status" value="1"/>
</dbReference>
<evidence type="ECO:0000256" key="2">
    <source>
        <dbReference type="ARBA" id="ARBA00022491"/>
    </source>
</evidence>
<keyword evidence="2 8" id="KW-0678">Repressor</keyword>
<keyword evidence="6 8" id="KW-0804">Transcription</keyword>
<evidence type="ECO:0000256" key="8">
    <source>
        <dbReference type="RuleBase" id="RU364037"/>
    </source>
</evidence>
<dbReference type="OrthoDB" id="9801127at2"/>
<keyword evidence="8" id="KW-0408">Iron</keyword>
<evidence type="ECO:0000256" key="1">
    <source>
        <dbReference type="ARBA" id="ARBA00007957"/>
    </source>
</evidence>
<dbReference type="PANTHER" id="PTHR33202">
    <property type="entry name" value="ZINC UPTAKE REGULATION PROTEIN"/>
    <property type="match status" value="1"/>
</dbReference>
<dbReference type="InterPro" id="IPR043135">
    <property type="entry name" value="Fur_C"/>
</dbReference>
<dbReference type="Pfam" id="PF01475">
    <property type="entry name" value="FUR"/>
    <property type="match status" value="1"/>
</dbReference>
<dbReference type="AlphaFoldDB" id="A0A1Q2SP84"/>
<dbReference type="Gene3D" id="3.30.1490.190">
    <property type="match status" value="1"/>
</dbReference>